<comment type="caution">
    <text evidence="1">The sequence shown here is derived from an EMBL/GenBank/DDBJ whole genome shotgun (WGS) entry which is preliminary data.</text>
</comment>
<feature type="non-terminal residue" evidence="1">
    <location>
        <position position="61"/>
    </location>
</feature>
<reference evidence="1" key="1">
    <citation type="journal article" date="2014" name="Front. Microbiol.">
        <title>High frequency of phylogenetically diverse reductive dehalogenase-homologous genes in deep subseafloor sedimentary metagenomes.</title>
        <authorList>
            <person name="Kawai M."/>
            <person name="Futagami T."/>
            <person name="Toyoda A."/>
            <person name="Takaki Y."/>
            <person name="Nishi S."/>
            <person name="Hori S."/>
            <person name="Arai W."/>
            <person name="Tsubouchi T."/>
            <person name="Morono Y."/>
            <person name="Uchiyama I."/>
            <person name="Ito T."/>
            <person name="Fujiyama A."/>
            <person name="Inagaki F."/>
            <person name="Takami H."/>
        </authorList>
    </citation>
    <scope>NUCLEOTIDE SEQUENCE</scope>
    <source>
        <strain evidence="1">Expedition CK06-06</strain>
    </source>
</reference>
<dbReference type="AlphaFoldDB" id="X1DE24"/>
<evidence type="ECO:0008006" key="2">
    <source>
        <dbReference type="Google" id="ProtNLM"/>
    </source>
</evidence>
<name>X1DE24_9ZZZZ</name>
<dbReference type="InterPro" id="IPR032466">
    <property type="entry name" value="Metal_Hydrolase"/>
</dbReference>
<accession>X1DE24</accession>
<evidence type="ECO:0000313" key="1">
    <source>
        <dbReference type="EMBL" id="GAH19031.1"/>
    </source>
</evidence>
<gene>
    <name evidence="1" type="ORF">S03H2_08627</name>
</gene>
<organism evidence="1">
    <name type="scientific">marine sediment metagenome</name>
    <dbReference type="NCBI Taxonomy" id="412755"/>
    <lineage>
        <taxon>unclassified sequences</taxon>
        <taxon>metagenomes</taxon>
        <taxon>ecological metagenomes</taxon>
    </lineage>
</organism>
<dbReference type="SUPFAM" id="SSF51556">
    <property type="entry name" value="Metallo-dependent hydrolases"/>
    <property type="match status" value="1"/>
</dbReference>
<sequence length="61" mass="7025">MPEQQKKILYQIEKEMKAGICGISTALKYPPCSFCNVEEIAKACKIVKRFKGIYSTHMRNE</sequence>
<protein>
    <recommendedName>
        <fullName evidence="2">Amidohydrolase-related domain-containing protein</fullName>
    </recommendedName>
</protein>
<dbReference type="Gene3D" id="3.20.20.140">
    <property type="entry name" value="Metal-dependent hydrolases"/>
    <property type="match status" value="1"/>
</dbReference>
<proteinExistence type="predicted"/>
<dbReference type="EMBL" id="BARU01004225">
    <property type="protein sequence ID" value="GAH19031.1"/>
    <property type="molecule type" value="Genomic_DNA"/>
</dbReference>